<keyword evidence="2" id="KW-0540">Nuclease</keyword>
<organism evidence="5">
    <name type="scientific">uncultured Caudovirales phage</name>
    <dbReference type="NCBI Taxonomy" id="2100421"/>
    <lineage>
        <taxon>Viruses</taxon>
        <taxon>Duplodnaviria</taxon>
        <taxon>Heunggongvirae</taxon>
        <taxon>Uroviricota</taxon>
        <taxon>Caudoviricetes</taxon>
        <taxon>Peduoviridae</taxon>
        <taxon>Maltschvirus</taxon>
        <taxon>Maltschvirus maltsch</taxon>
    </lineage>
</organism>
<evidence type="ECO:0000313" key="5">
    <source>
        <dbReference type="EMBL" id="CAB4136196.1"/>
    </source>
</evidence>
<proteinExistence type="predicted"/>
<dbReference type="Gene3D" id="3.40.1350.10">
    <property type="match status" value="1"/>
</dbReference>
<accession>A0A6J5LT68</accession>
<dbReference type="SMART" id="SM00990">
    <property type="entry name" value="VRR_NUC"/>
    <property type="match status" value="1"/>
</dbReference>
<evidence type="ECO:0000313" key="6">
    <source>
        <dbReference type="EMBL" id="CAB4168721.1"/>
    </source>
</evidence>
<dbReference type="InterPro" id="IPR014883">
    <property type="entry name" value="VRR_NUC"/>
</dbReference>
<protein>
    <submittedName>
        <fullName evidence="5">VRR-NUC domain containing protein</fullName>
    </submittedName>
</protein>
<keyword evidence="3" id="KW-0378">Hydrolase</keyword>
<name>A0A6J5LT68_9CAUD</name>
<evidence type="ECO:0000256" key="1">
    <source>
        <dbReference type="ARBA" id="ARBA00001946"/>
    </source>
</evidence>
<dbReference type="GO" id="GO:0003676">
    <property type="term" value="F:nucleic acid binding"/>
    <property type="evidence" value="ECO:0007669"/>
    <property type="project" value="InterPro"/>
</dbReference>
<evidence type="ECO:0000256" key="3">
    <source>
        <dbReference type="ARBA" id="ARBA00022801"/>
    </source>
</evidence>
<evidence type="ECO:0000256" key="2">
    <source>
        <dbReference type="ARBA" id="ARBA00022722"/>
    </source>
</evidence>
<dbReference type="EMBL" id="LR796316">
    <property type="protein sequence ID" value="CAB4136196.1"/>
    <property type="molecule type" value="Genomic_DNA"/>
</dbReference>
<comment type="cofactor">
    <cofactor evidence="1">
        <name>Mg(2+)</name>
        <dbReference type="ChEBI" id="CHEBI:18420"/>
    </cofactor>
</comment>
<dbReference type="GO" id="GO:0004518">
    <property type="term" value="F:nuclease activity"/>
    <property type="evidence" value="ECO:0007669"/>
    <property type="project" value="UniProtKB-KW"/>
</dbReference>
<reference evidence="5" key="1">
    <citation type="submission" date="2020-04" db="EMBL/GenBank/DDBJ databases">
        <authorList>
            <person name="Chiriac C."/>
            <person name="Salcher M."/>
            <person name="Ghai R."/>
            <person name="Kavagutti S V."/>
        </authorList>
    </citation>
    <scope>NUCLEOTIDE SEQUENCE</scope>
</reference>
<evidence type="ECO:0000259" key="4">
    <source>
        <dbReference type="SMART" id="SM00990"/>
    </source>
</evidence>
<dbReference type="GO" id="GO:0016788">
    <property type="term" value="F:hydrolase activity, acting on ester bonds"/>
    <property type="evidence" value="ECO:0007669"/>
    <property type="project" value="InterPro"/>
</dbReference>
<feature type="domain" description="VRR-NUC" evidence="4">
    <location>
        <begin position="1"/>
        <end position="81"/>
    </location>
</feature>
<dbReference type="InterPro" id="IPR011856">
    <property type="entry name" value="tRNA_endonuc-like_dom_sf"/>
</dbReference>
<dbReference type="EMBL" id="LR796829">
    <property type="protein sequence ID" value="CAB4168721.1"/>
    <property type="molecule type" value="Genomic_DNA"/>
</dbReference>
<sequence>MTEKKLEQKLTKNVKSMGGIALKFHSQYNTGYPDRIVLMPGGVIYFVELKAPGKKPTPKQQLIHERLQELNMIVKIIDSEESLADFIEIAKIASDTSALLLKRFNL</sequence>
<gene>
    <name evidence="5" type="ORF">UFOVP302_34</name>
    <name evidence="6" type="ORF">UFOVP579_34</name>
</gene>